<feature type="signal peptide" evidence="1">
    <location>
        <begin position="1"/>
        <end position="28"/>
    </location>
</feature>
<organism evidence="2 3">
    <name type="scientific">Penicillium cinerascens</name>
    <dbReference type="NCBI Taxonomy" id="70096"/>
    <lineage>
        <taxon>Eukaryota</taxon>
        <taxon>Fungi</taxon>
        <taxon>Dikarya</taxon>
        <taxon>Ascomycota</taxon>
        <taxon>Pezizomycotina</taxon>
        <taxon>Eurotiomycetes</taxon>
        <taxon>Eurotiomycetidae</taxon>
        <taxon>Eurotiales</taxon>
        <taxon>Aspergillaceae</taxon>
        <taxon>Penicillium</taxon>
    </lineage>
</organism>
<keyword evidence="1" id="KW-0732">Signal</keyword>
<keyword evidence="3" id="KW-1185">Reference proteome</keyword>
<accession>A0A9W9T7G1</accession>
<dbReference type="Proteomes" id="UP001150904">
    <property type="component" value="Unassembled WGS sequence"/>
</dbReference>
<dbReference type="OrthoDB" id="4524870at2759"/>
<proteinExistence type="predicted"/>
<protein>
    <submittedName>
        <fullName evidence="2">Uncharacterized protein</fullName>
    </submittedName>
</protein>
<feature type="chain" id="PRO_5040745391" evidence="1">
    <location>
        <begin position="29"/>
        <end position="270"/>
    </location>
</feature>
<evidence type="ECO:0000256" key="1">
    <source>
        <dbReference type="SAM" id="SignalP"/>
    </source>
</evidence>
<evidence type="ECO:0000313" key="2">
    <source>
        <dbReference type="EMBL" id="KAJ5212121.1"/>
    </source>
</evidence>
<evidence type="ECO:0000313" key="3">
    <source>
        <dbReference type="Proteomes" id="UP001150904"/>
    </source>
</evidence>
<name>A0A9W9T7G1_9EURO</name>
<sequence>MASSSGLSPVARPWVLLLVLALLQCSSAQFCSFWNNGCIDPLAQTAVSFNFQPLFTDPIYLYYGFDASSSGKGEGPMTKTGFWLRYEDRHVNKDAIEHNKTSEVALRVGNMTATPSGTHNGCDGIWGFECSNELKSAVQHSMFHLASSGFYYDRPLQKTLEHMLLSPPDLPHCGPFVLDVATIPVQDFAKEGTDQNVTVMPSGSGSHPWQVWYLDDMTAHQQASQVAVGIITRGPTYDSPPPISPDEIQVELVCLQAPQSPPSGSSKGHD</sequence>
<dbReference type="GeneID" id="83178130"/>
<reference evidence="2" key="2">
    <citation type="journal article" date="2023" name="IMA Fungus">
        <title>Comparative genomic study of the Penicillium genus elucidates a diverse pangenome and 15 lateral gene transfer events.</title>
        <authorList>
            <person name="Petersen C."/>
            <person name="Sorensen T."/>
            <person name="Nielsen M.R."/>
            <person name="Sondergaard T.E."/>
            <person name="Sorensen J.L."/>
            <person name="Fitzpatrick D.A."/>
            <person name="Frisvad J.C."/>
            <person name="Nielsen K.L."/>
        </authorList>
    </citation>
    <scope>NUCLEOTIDE SEQUENCE</scope>
    <source>
        <strain evidence="2">IBT 15544</strain>
    </source>
</reference>
<dbReference type="AlphaFoldDB" id="A0A9W9T7G1"/>
<dbReference type="RefSeq" id="XP_058310291.1">
    <property type="nucleotide sequence ID" value="XM_058450829.1"/>
</dbReference>
<reference evidence="2" key="1">
    <citation type="submission" date="2022-12" db="EMBL/GenBank/DDBJ databases">
        <authorList>
            <person name="Petersen C."/>
        </authorList>
    </citation>
    <scope>NUCLEOTIDE SEQUENCE</scope>
    <source>
        <strain evidence="2">IBT 15544</strain>
    </source>
</reference>
<dbReference type="EMBL" id="JAPQKR010000008">
    <property type="protein sequence ID" value="KAJ5212121.1"/>
    <property type="molecule type" value="Genomic_DNA"/>
</dbReference>
<gene>
    <name evidence="2" type="ORF">N7498_003767</name>
</gene>
<comment type="caution">
    <text evidence="2">The sequence shown here is derived from an EMBL/GenBank/DDBJ whole genome shotgun (WGS) entry which is preliminary data.</text>
</comment>